<dbReference type="InterPro" id="IPR036291">
    <property type="entry name" value="NAD(P)-bd_dom_sf"/>
</dbReference>
<evidence type="ECO:0000259" key="5">
    <source>
        <dbReference type="Pfam" id="PF05368"/>
    </source>
</evidence>
<dbReference type="PANTHER" id="PTHR47706">
    <property type="entry name" value="NMRA-LIKE FAMILY PROTEIN"/>
    <property type="match status" value="1"/>
</dbReference>
<evidence type="ECO:0000256" key="2">
    <source>
        <dbReference type="ARBA" id="ARBA00022857"/>
    </source>
</evidence>
<evidence type="ECO:0000256" key="1">
    <source>
        <dbReference type="ARBA" id="ARBA00005725"/>
    </source>
</evidence>
<evidence type="ECO:0000313" key="7">
    <source>
        <dbReference type="Proteomes" id="UP000019478"/>
    </source>
</evidence>
<dbReference type="GeneID" id="19171266"/>
<proteinExistence type="inferred from homology"/>
<sequence length="410" mass="44203">MRIAIAGTGDLAKYFVEELHASSYDVVVLTRTSSSSSSSTSSSKAQPKPWYSARHDAGVISLRSTDYTVPSLVEQLRDCDGLVSAIQDGTPANVVVHLALLEACRQTRSCRRFIPSEYIGDVDRFPTQPLFYPESHQPVRDALAAQQDVVWTLVMPGWLADYVVAPKCRYIRDIGDLCPIAYVYGKGEGTNIDTDTNTNTNTNIHTDGSVGRTGTTISMLIPGTGNEPISCTAARDVARAVAALFKVPYRVPSQFQSSSQPQDQPQQDEDQDHDYSSGCHSAWDPITYIEGQATTWNEVKTLLQSRGHSVRVTYRPVTELEETVAQASLAASGSASVSVSEDDLLSAQFGLWSTSGATRVPRDTVVAQRSRFFPGLAFRTLAQLLDASEAAMASFGDGGGGEGEGPYGAV</sequence>
<dbReference type="SUPFAM" id="SSF51735">
    <property type="entry name" value="NAD(P)-binding Rossmann-fold domains"/>
    <property type="match status" value="1"/>
</dbReference>
<dbReference type="InterPro" id="IPR051609">
    <property type="entry name" value="NmrA/Isoflavone_reductase-like"/>
</dbReference>
<dbReference type="eggNOG" id="ENOG502SJZF">
    <property type="taxonomic scope" value="Eukaryota"/>
</dbReference>
<organism evidence="6 7">
    <name type="scientific">Capronia epimyces CBS 606.96</name>
    <dbReference type="NCBI Taxonomy" id="1182542"/>
    <lineage>
        <taxon>Eukaryota</taxon>
        <taxon>Fungi</taxon>
        <taxon>Dikarya</taxon>
        <taxon>Ascomycota</taxon>
        <taxon>Pezizomycotina</taxon>
        <taxon>Eurotiomycetes</taxon>
        <taxon>Chaetothyriomycetidae</taxon>
        <taxon>Chaetothyriales</taxon>
        <taxon>Herpotrichiellaceae</taxon>
        <taxon>Capronia</taxon>
    </lineage>
</organism>
<dbReference type="OrthoDB" id="419598at2759"/>
<dbReference type="Gene3D" id="3.40.50.720">
    <property type="entry name" value="NAD(P)-binding Rossmann-like Domain"/>
    <property type="match status" value="1"/>
</dbReference>
<dbReference type="PANTHER" id="PTHR47706:SF4">
    <property type="entry name" value="NMRA-LIKE DOMAIN-CONTAINING PROTEIN"/>
    <property type="match status" value="1"/>
</dbReference>
<dbReference type="Pfam" id="PF05368">
    <property type="entry name" value="NmrA"/>
    <property type="match status" value="1"/>
</dbReference>
<comment type="caution">
    <text evidence="6">The sequence shown here is derived from an EMBL/GenBank/DDBJ whole genome shotgun (WGS) entry which is preliminary data.</text>
</comment>
<keyword evidence="3" id="KW-0560">Oxidoreductase</keyword>
<protein>
    <recommendedName>
        <fullName evidence="5">NmrA-like domain-containing protein</fullName>
    </recommendedName>
</protein>
<dbReference type="AlphaFoldDB" id="W9XL25"/>
<gene>
    <name evidence="6" type="ORF">A1O3_07165</name>
</gene>
<evidence type="ECO:0000313" key="6">
    <source>
        <dbReference type="EMBL" id="EXJ80878.1"/>
    </source>
</evidence>
<comment type="similarity">
    <text evidence="1">Belongs to the NmrA-type oxidoreductase family. Isoflavone reductase subfamily.</text>
</comment>
<dbReference type="InterPro" id="IPR008030">
    <property type="entry name" value="NmrA-like"/>
</dbReference>
<reference evidence="6 7" key="1">
    <citation type="submission" date="2013-03" db="EMBL/GenBank/DDBJ databases">
        <title>The Genome Sequence of Capronia epimyces CBS 606.96.</title>
        <authorList>
            <consortium name="The Broad Institute Genomics Platform"/>
            <person name="Cuomo C."/>
            <person name="de Hoog S."/>
            <person name="Gorbushina A."/>
            <person name="Walker B."/>
            <person name="Young S.K."/>
            <person name="Zeng Q."/>
            <person name="Gargeya S."/>
            <person name="Fitzgerald M."/>
            <person name="Haas B."/>
            <person name="Abouelleil A."/>
            <person name="Allen A.W."/>
            <person name="Alvarado L."/>
            <person name="Arachchi H.M."/>
            <person name="Berlin A.M."/>
            <person name="Chapman S.B."/>
            <person name="Gainer-Dewar J."/>
            <person name="Goldberg J."/>
            <person name="Griggs A."/>
            <person name="Gujja S."/>
            <person name="Hansen M."/>
            <person name="Howarth C."/>
            <person name="Imamovic A."/>
            <person name="Ireland A."/>
            <person name="Larimer J."/>
            <person name="McCowan C."/>
            <person name="Murphy C."/>
            <person name="Pearson M."/>
            <person name="Poon T.W."/>
            <person name="Priest M."/>
            <person name="Roberts A."/>
            <person name="Saif S."/>
            <person name="Shea T."/>
            <person name="Sisk P."/>
            <person name="Sykes S."/>
            <person name="Wortman J."/>
            <person name="Nusbaum C."/>
            <person name="Birren B."/>
        </authorList>
    </citation>
    <scope>NUCLEOTIDE SEQUENCE [LARGE SCALE GENOMIC DNA]</scope>
    <source>
        <strain evidence="6 7">CBS 606.96</strain>
    </source>
</reference>
<dbReference type="Proteomes" id="UP000019478">
    <property type="component" value="Unassembled WGS sequence"/>
</dbReference>
<evidence type="ECO:0000256" key="3">
    <source>
        <dbReference type="ARBA" id="ARBA00023002"/>
    </source>
</evidence>
<feature type="region of interest" description="Disordered" evidence="4">
    <location>
        <begin position="253"/>
        <end position="277"/>
    </location>
</feature>
<dbReference type="HOGENOM" id="CLU_044876_5_0_1"/>
<dbReference type="RefSeq" id="XP_007735466.1">
    <property type="nucleotide sequence ID" value="XM_007737276.1"/>
</dbReference>
<keyword evidence="7" id="KW-1185">Reference proteome</keyword>
<feature type="domain" description="NmrA-like" evidence="5">
    <location>
        <begin position="5"/>
        <end position="131"/>
    </location>
</feature>
<dbReference type="GO" id="GO:0016491">
    <property type="term" value="F:oxidoreductase activity"/>
    <property type="evidence" value="ECO:0007669"/>
    <property type="project" value="UniProtKB-KW"/>
</dbReference>
<evidence type="ECO:0000256" key="4">
    <source>
        <dbReference type="SAM" id="MobiDB-lite"/>
    </source>
</evidence>
<keyword evidence="2" id="KW-0521">NADP</keyword>
<name>W9XL25_9EURO</name>
<accession>W9XL25</accession>
<dbReference type="EMBL" id="AMGY01000006">
    <property type="protein sequence ID" value="EXJ80878.1"/>
    <property type="molecule type" value="Genomic_DNA"/>
</dbReference>
<feature type="compositionally biased region" description="Low complexity" evidence="4">
    <location>
        <begin position="253"/>
        <end position="265"/>
    </location>
</feature>